<comment type="caution">
    <text evidence="10">The sequence shown here is derived from an EMBL/GenBank/DDBJ whole genome shotgun (WGS) entry which is preliminary data.</text>
</comment>
<dbReference type="OrthoDB" id="5965864at2759"/>
<evidence type="ECO:0000256" key="4">
    <source>
        <dbReference type="ARBA" id="ARBA00022692"/>
    </source>
</evidence>
<protein>
    <recommendedName>
        <fullName evidence="8">Protein BTN</fullName>
    </recommendedName>
</protein>
<evidence type="ECO:0000256" key="3">
    <source>
        <dbReference type="ARBA" id="ARBA00022448"/>
    </source>
</evidence>
<name>A0A9P6HL28_9AGAM</name>
<dbReference type="PANTHER" id="PTHR10981">
    <property type="entry name" value="BATTENIN"/>
    <property type="match status" value="1"/>
</dbReference>
<feature type="transmembrane region" description="Helical" evidence="8">
    <location>
        <begin position="72"/>
        <end position="97"/>
    </location>
</feature>
<evidence type="ECO:0000313" key="11">
    <source>
        <dbReference type="Proteomes" id="UP000736335"/>
    </source>
</evidence>
<evidence type="ECO:0000256" key="5">
    <source>
        <dbReference type="ARBA" id="ARBA00022970"/>
    </source>
</evidence>
<proteinExistence type="inferred from homology"/>
<evidence type="ECO:0000313" key="10">
    <source>
        <dbReference type="EMBL" id="KAF9788371.1"/>
    </source>
</evidence>
<keyword evidence="5" id="KW-0029">Amino-acid transport</keyword>
<keyword evidence="3" id="KW-0813">Transport</keyword>
<dbReference type="Proteomes" id="UP000736335">
    <property type="component" value="Unassembled WGS sequence"/>
</dbReference>
<feature type="transmembrane region" description="Helical" evidence="8">
    <location>
        <begin position="7"/>
        <end position="29"/>
    </location>
</feature>
<sequence>MSTSLKLGVSFFLFGLINNVLYVIILSAALDLVPASTPKGLIAFCNIAPSLVAKVAWPYFLKGTIRYSRRVIGCCFMSVLGMLVVAFSGGVGMRLFGIGIASLSSGPSDLTASRLRLYLTLYGSGLGELTFLQLSTTYAPAISGRSVGYFASGTGGAGLVGAFLWWELRHFGVRVGVGLSSVLPFTIPLAYFFLLPQPSSIPKQDEGDDDAEPFMASSTEYTPLPTDEGEDGTPGYHRSRIVALSASDKWRLVKPIIPRYMLPLFCVYLFEYTINQGISPTLLYPVPSPEDHPIIAFMIKSIRDYYPLWQLVYQATVFLSRSSISVGCPPLPEKLLPVPAVIQLVILLTLTYESSVGIFGDSSEGASFFLVFLLISIEGICGGLAYVNVFYRINQEESDSSDPETAKQEKEFKIGSVGFSDSSGIMLAALVSMPLELSLCAAQVKRGKGLCRSL</sequence>
<evidence type="ECO:0000256" key="8">
    <source>
        <dbReference type="RuleBase" id="RU361113"/>
    </source>
</evidence>
<dbReference type="InterPro" id="IPR036259">
    <property type="entry name" value="MFS_trans_sf"/>
</dbReference>
<dbReference type="GO" id="GO:0006865">
    <property type="term" value="P:amino acid transport"/>
    <property type="evidence" value="ECO:0007669"/>
    <property type="project" value="UniProtKB-KW"/>
</dbReference>
<feature type="transmembrane region" description="Helical" evidence="8">
    <location>
        <begin position="172"/>
        <end position="194"/>
    </location>
</feature>
<comment type="caution">
    <text evidence="8">Lacks conserved residue(s) required for the propagation of feature annotation.</text>
</comment>
<dbReference type="EMBL" id="WIUZ02000004">
    <property type="protein sequence ID" value="KAF9788371.1"/>
    <property type="molecule type" value="Genomic_DNA"/>
</dbReference>
<dbReference type="PRINTS" id="PR01315">
    <property type="entry name" value="BATTENIN"/>
</dbReference>
<comment type="subcellular location">
    <subcellularLocation>
        <location evidence="1">Endomembrane system</location>
        <topology evidence="1">Multi-pass membrane protein</topology>
    </subcellularLocation>
    <subcellularLocation>
        <location evidence="8">Vacuole membrane</location>
        <topology evidence="8">Multi-pass membrane protein</topology>
    </subcellularLocation>
</comment>
<keyword evidence="7 8" id="KW-0472">Membrane</keyword>
<reference evidence="10" key="1">
    <citation type="journal article" date="2020" name="Nat. Commun.">
        <title>Large-scale genome sequencing of mycorrhizal fungi provides insights into the early evolution of symbiotic traits.</title>
        <authorList>
            <person name="Miyauchi S."/>
            <person name="Kiss E."/>
            <person name="Kuo A."/>
            <person name="Drula E."/>
            <person name="Kohler A."/>
            <person name="Sanchez-Garcia M."/>
            <person name="Morin E."/>
            <person name="Andreopoulos B."/>
            <person name="Barry K.W."/>
            <person name="Bonito G."/>
            <person name="Buee M."/>
            <person name="Carver A."/>
            <person name="Chen C."/>
            <person name="Cichocki N."/>
            <person name="Clum A."/>
            <person name="Culley D."/>
            <person name="Crous P.W."/>
            <person name="Fauchery L."/>
            <person name="Girlanda M."/>
            <person name="Hayes R.D."/>
            <person name="Keri Z."/>
            <person name="LaButti K."/>
            <person name="Lipzen A."/>
            <person name="Lombard V."/>
            <person name="Magnuson J."/>
            <person name="Maillard F."/>
            <person name="Murat C."/>
            <person name="Nolan M."/>
            <person name="Ohm R.A."/>
            <person name="Pangilinan J."/>
            <person name="Pereira M.F."/>
            <person name="Perotto S."/>
            <person name="Peter M."/>
            <person name="Pfister S."/>
            <person name="Riley R."/>
            <person name="Sitrit Y."/>
            <person name="Stielow J.B."/>
            <person name="Szollosi G."/>
            <person name="Zifcakova L."/>
            <person name="Stursova M."/>
            <person name="Spatafora J.W."/>
            <person name="Tedersoo L."/>
            <person name="Vaario L.M."/>
            <person name="Yamada A."/>
            <person name="Yan M."/>
            <person name="Wang P."/>
            <person name="Xu J."/>
            <person name="Bruns T."/>
            <person name="Baldrian P."/>
            <person name="Vilgalys R."/>
            <person name="Dunand C."/>
            <person name="Henrissat B."/>
            <person name="Grigoriev I.V."/>
            <person name="Hibbett D."/>
            <person name="Nagy L.G."/>
            <person name="Martin F.M."/>
        </authorList>
    </citation>
    <scope>NUCLEOTIDE SEQUENCE</scope>
    <source>
        <strain evidence="10">UH-Tt-Lm1</strain>
    </source>
</reference>
<evidence type="ECO:0000256" key="6">
    <source>
        <dbReference type="ARBA" id="ARBA00022989"/>
    </source>
</evidence>
<feature type="region of interest" description="Disordered" evidence="9">
    <location>
        <begin position="202"/>
        <end position="232"/>
    </location>
</feature>
<dbReference type="InterPro" id="IPR003492">
    <property type="entry name" value="Battenin_disease_Cln3"/>
</dbReference>
<dbReference type="GO" id="GO:0051453">
    <property type="term" value="P:regulation of intracellular pH"/>
    <property type="evidence" value="ECO:0007669"/>
    <property type="project" value="TreeGrafter"/>
</dbReference>
<evidence type="ECO:0000256" key="2">
    <source>
        <dbReference type="ARBA" id="ARBA00007467"/>
    </source>
</evidence>
<feature type="transmembrane region" description="Helical" evidence="8">
    <location>
        <begin position="41"/>
        <end position="60"/>
    </location>
</feature>
<keyword evidence="6 8" id="KW-1133">Transmembrane helix</keyword>
<keyword evidence="8" id="KW-0926">Vacuole</keyword>
<organism evidence="10 11">
    <name type="scientific">Thelephora terrestris</name>
    <dbReference type="NCBI Taxonomy" id="56493"/>
    <lineage>
        <taxon>Eukaryota</taxon>
        <taxon>Fungi</taxon>
        <taxon>Dikarya</taxon>
        <taxon>Basidiomycota</taxon>
        <taxon>Agaricomycotina</taxon>
        <taxon>Agaricomycetes</taxon>
        <taxon>Thelephorales</taxon>
        <taxon>Thelephoraceae</taxon>
        <taxon>Thelephora</taxon>
    </lineage>
</organism>
<evidence type="ECO:0000256" key="1">
    <source>
        <dbReference type="ARBA" id="ARBA00004127"/>
    </source>
</evidence>
<keyword evidence="4 8" id="KW-0812">Transmembrane</keyword>
<evidence type="ECO:0000256" key="7">
    <source>
        <dbReference type="ARBA" id="ARBA00023136"/>
    </source>
</evidence>
<dbReference type="GO" id="GO:0012505">
    <property type="term" value="C:endomembrane system"/>
    <property type="evidence" value="ECO:0007669"/>
    <property type="project" value="UniProtKB-SubCell"/>
</dbReference>
<dbReference type="PANTHER" id="PTHR10981:SF0">
    <property type="entry name" value="BATTENIN"/>
    <property type="match status" value="1"/>
</dbReference>
<comment type="similarity">
    <text evidence="2 8">Belongs to the battenin family.</text>
</comment>
<reference evidence="10" key="2">
    <citation type="submission" date="2020-11" db="EMBL/GenBank/DDBJ databases">
        <authorList>
            <consortium name="DOE Joint Genome Institute"/>
            <person name="Kuo A."/>
            <person name="Miyauchi S."/>
            <person name="Kiss E."/>
            <person name="Drula E."/>
            <person name="Kohler A."/>
            <person name="Sanchez-Garcia M."/>
            <person name="Andreopoulos B."/>
            <person name="Barry K.W."/>
            <person name="Bonito G."/>
            <person name="Buee M."/>
            <person name="Carver A."/>
            <person name="Chen C."/>
            <person name="Cichocki N."/>
            <person name="Clum A."/>
            <person name="Culley D."/>
            <person name="Crous P.W."/>
            <person name="Fauchery L."/>
            <person name="Girlanda M."/>
            <person name="Hayes R."/>
            <person name="Keri Z."/>
            <person name="Labutti K."/>
            <person name="Lipzen A."/>
            <person name="Lombard V."/>
            <person name="Magnuson J."/>
            <person name="Maillard F."/>
            <person name="Morin E."/>
            <person name="Murat C."/>
            <person name="Nolan M."/>
            <person name="Ohm R."/>
            <person name="Pangilinan J."/>
            <person name="Pereira M."/>
            <person name="Perotto S."/>
            <person name="Peter M."/>
            <person name="Riley R."/>
            <person name="Sitrit Y."/>
            <person name="Stielow B."/>
            <person name="Szollosi G."/>
            <person name="Zifcakova L."/>
            <person name="Stursova M."/>
            <person name="Spatafora J.W."/>
            <person name="Tedersoo L."/>
            <person name="Vaario L.-M."/>
            <person name="Yamada A."/>
            <person name="Yan M."/>
            <person name="Wang P."/>
            <person name="Xu J."/>
            <person name="Bruns T."/>
            <person name="Baldrian P."/>
            <person name="Vilgalys R."/>
            <person name="Henrissat B."/>
            <person name="Grigoriev I.V."/>
            <person name="Hibbett D."/>
            <person name="Nagy L.G."/>
            <person name="Martin F.M."/>
        </authorList>
    </citation>
    <scope>NUCLEOTIDE SEQUENCE</scope>
    <source>
        <strain evidence="10">UH-Tt-Lm1</strain>
    </source>
</reference>
<dbReference type="SUPFAM" id="SSF103473">
    <property type="entry name" value="MFS general substrate transporter"/>
    <property type="match status" value="1"/>
</dbReference>
<evidence type="ECO:0000256" key="9">
    <source>
        <dbReference type="SAM" id="MobiDB-lite"/>
    </source>
</evidence>
<keyword evidence="11" id="KW-1185">Reference proteome</keyword>
<dbReference type="Pfam" id="PF02487">
    <property type="entry name" value="CLN3"/>
    <property type="match status" value="2"/>
</dbReference>
<accession>A0A9P6HL28</accession>
<dbReference type="GO" id="GO:0005774">
    <property type="term" value="C:vacuolar membrane"/>
    <property type="evidence" value="ECO:0007669"/>
    <property type="project" value="UniProtKB-SubCell"/>
</dbReference>
<feature type="transmembrane region" description="Helical" evidence="8">
    <location>
        <begin position="366"/>
        <end position="391"/>
    </location>
</feature>
<feature type="transmembrane region" description="Helical" evidence="8">
    <location>
        <begin position="147"/>
        <end position="166"/>
    </location>
</feature>
<dbReference type="AlphaFoldDB" id="A0A9P6HL28"/>
<gene>
    <name evidence="10" type="ORF">BJ322DRAFT_1106368</name>
</gene>